<reference evidence="7 8" key="1">
    <citation type="submission" date="2018-04" db="EMBL/GenBank/DDBJ databases">
        <title>The genome of golden apple snail Pomacea canaliculata provides insight into stress tolerance and invasive adaptation.</title>
        <authorList>
            <person name="Liu C."/>
            <person name="Liu B."/>
            <person name="Ren Y."/>
            <person name="Zhang Y."/>
            <person name="Wang H."/>
            <person name="Li S."/>
            <person name="Jiang F."/>
            <person name="Yin L."/>
            <person name="Zhang G."/>
            <person name="Qian W."/>
            <person name="Fan W."/>
        </authorList>
    </citation>
    <scope>NUCLEOTIDE SEQUENCE [LARGE SCALE GENOMIC DNA]</scope>
    <source>
        <strain evidence="7">SZHN2017</strain>
        <tissue evidence="7">Muscle</tissue>
    </source>
</reference>
<keyword evidence="4 6" id="KW-0472">Membrane</keyword>
<feature type="transmembrane region" description="Helical" evidence="6">
    <location>
        <begin position="120"/>
        <end position="140"/>
    </location>
</feature>
<evidence type="ECO:0008006" key="9">
    <source>
        <dbReference type="Google" id="ProtNLM"/>
    </source>
</evidence>
<comment type="caution">
    <text evidence="7">The sequence shown here is derived from an EMBL/GenBank/DDBJ whole genome shotgun (WGS) entry which is preliminary data.</text>
</comment>
<dbReference type="GO" id="GO:0051606">
    <property type="term" value="P:detection of stimulus"/>
    <property type="evidence" value="ECO:0007669"/>
    <property type="project" value="UniProtKB-ARBA"/>
</dbReference>
<comment type="subcellular location">
    <subcellularLocation>
        <location evidence="1">Membrane</location>
        <topology evidence="1">Multi-pass membrane protein</topology>
    </subcellularLocation>
</comment>
<evidence type="ECO:0000256" key="4">
    <source>
        <dbReference type="ARBA" id="ARBA00023136"/>
    </source>
</evidence>
<dbReference type="Pfam" id="PF08395">
    <property type="entry name" value="7tm_7"/>
    <property type="match status" value="1"/>
</dbReference>
<dbReference type="PANTHER" id="PTHR21421">
    <property type="entry name" value="GUSTATORY RECEPTOR"/>
    <property type="match status" value="1"/>
</dbReference>
<keyword evidence="8" id="KW-1185">Reference proteome</keyword>
<proteinExistence type="predicted"/>
<dbReference type="GO" id="GO:0038023">
    <property type="term" value="F:signaling receptor activity"/>
    <property type="evidence" value="ECO:0007669"/>
    <property type="project" value="UniProtKB-ARBA"/>
</dbReference>
<evidence type="ECO:0000256" key="1">
    <source>
        <dbReference type="ARBA" id="ARBA00004141"/>
    </source>
</evidence>
<dbReference type="GO" id="GO:0016020">
    <property type="term" value="C:membrane"/>
    <property type="evidence" value="ECO:0007669"/>
    <property type="project" value="UniProtKB-SubCell"/>
</dbReference>
<dbReference type="Proteomes" id="UP000245119">
    <property type="component" value="Linkage Group LG7"/>
</dbReference>
<keyword evidence="3 6" id="KW-1133">Transmembrane helix</keyword>
<feature type="transmembrane region" description="Helical" evidence="6">
    <location>
        <begin position="200"/>
        <end position="222"/>
    </location>
</feature>
<dbReference type="AlphaFoldDB" id="A0A2T7P0V3"/>
<dbReference type="GO" id="GO:0050909">
    <property type="term" value="P:sensory perception of taste"/>
    <property type="evidence" value="ECO:0007669"/>
    <property type="project" value="InterPro"/>
</dbReference>
<evidence type="ECO:0000313" key="7">
    <source>
        <dbReference type="EMBL" id="PVD27052.1"/>
    </source>
</evidence>
<dbReference type="EMBL" id="PZQS01000007">
    <property type="protein sequence ID" value="PVD27052.1"/>
    <property type="molecule type" value="Genomic_DNA"/>
</dbReference>
<accession>A0A2T7P0V3</accession>
<dbReference type="InterPro" id="IPR013604">
    <property type="entry name" value="7TM_chemorcpt"/>
</dbReference>
<evidence type="ECO:0000256" key="6">
    <source>
        <dbReference type="SAM" id="Phobius"/>
    </source>
</evidence>
<keyword evidence="2 6" id="KW-0812">Transmembrane</keyword>
<feature type="transmembrane region" description="Helical" evidence="6">
    <location>
        <begin position="20"/>
        <end position="40"/>
    </location>
</feature>
<sequence length="252" mass="28167">MPFGKSIVSQVVNFIINVHLSMAWVFPIGFICLLCTVLRLQFQALTQAIQVCLSTSRSNLLRDLATFRRQHLQLCACVRVLDVVFRRLIMTSYVTNVPIICFLLYQLVTSNFDGLLSVCNIYWLINNAFCVVIISLYSAIVHEEAHSALDALFEVQTSGADPDQIVELQLFLSKLTGPPIGFTALGIITVSKETILTDRVGSVISVVVVKVITCIFITSVTLHCTQSSRLHHKCALSSAFSFLHRQTRQHHK</sequence>
<dbReference type="OrthoDB" id="6478931at2759"/>
<dbReference type="PANTHER" id="PTHR21421:SF29">
    <property type="entry name" value="GUSTATORY RECEPTOR 5A FOR TREHALOSE-RELATED"/>
    <property type="match status" value="1"/>
</dbReference>
<evidence type="ECO:0000256" key="5">
    <source>
        <dbReference type="ARBA" id="ARBA00023170"/>
    </source>
</evidence>
<keyword evidence="5" id="KW-0675">Receptor</keyword>
<feature type="transmembrane region" description="Helical" evidence="6">
    <location>
        <begin position="88"/>
        <end position="108"/>
    </location>
</feature>
<evidence type="ECO:0000313" key="8">
    <source>
        <dbReference type="Proteomes" id="UP000245119"/>
    </source>
</evidence>
<name>A0A2T7P0V3_POMCA</name>
<gene>
    <name evidence="7" type="ORF">C0Q70_12202</name>
</gene>
<evidence type="ECO:0000256" key="3">
    <source>
        <dbReference type="ARBA" id="ARBA00022989"/>
    </source>
</evidence>
<evidence type="ECO:0000256" key="2">
    <source>
        <dbReference type="ARBA" id="ARBA00022692"/>
    </source>
</evidence>
<organism evidence="7 8">
    <name type="scientific">Pomacea canaliculata</name>
    <name type="common">Golden apple snail</name>
    <dbReference type="NCBI Taxonomy" id="400727"/>
    <lineage>
        <taxon>Eukaryota</taxon>
        <taxon>Metazoa</taxon>
        <taxon>Spiralia</taxon>
        <taxon>Lophotrochozoa</taxon>
        <taxon>Mollusca</taxon>
        <taxon>Gastropoda</taxon>
        <taxon>Caenogastropoda</taxon>
        <taxon>Architaenioglossa</taxon>
        <taxon>Ampullarioidea</taxon>
        <taxon>Ampullariidae</taxon>
        <taxon>Pomacea</taxon>
    </lineage>
</organism>
<protein>
    <recommendedName>
        <fullName evidence="9">Gustatory receptor</fullName>
    </recommendedName>
</protein>